<evidence type="ECO:0000313" key="3">
    <source>
        <dbReference type="EMBL" id="VFA99697.1"/>
    </source>
</evidence>
<organism evidence="3 4">
    <name type="scientific">Nocardia cyriacigeorgica</name>
    <dbReference type="NCBI Taxonomy" id="135487"/>
    <lineage>
        <taxon>Bacteria</taxon>
        <taxon>Bacillati</taxon>
        <taxon>Actinomycetota</taxon>
        <taxon>Actinomycetes</taxon>
        <taxon>Mycobacteriales</taxon>
        <taxon>Nocardiaceae</taxon>
        <taxon>Nocardia</taxon>
    </lineage>
</organism>
<protein>
    <submittedName>
        <fullName evidence="3">Multifunctional conjugation protein TraI</fullName>
    </submittedName>
</protein>
<dbReference type="InterPro" id="IPR027417">
    <property type="entry name" value="P-loop_NTPase"/>
</dbReference>
<dbReference type="Pfam" id="PF08751">
    <property type="entry name" value="TrwC"/>
    <property type="match status" value="1"/>
</dbReference>
<dbReference type="CDD" id="cd18809">
    <property type="entry name" value="SF1_C_RecD"/>
    <property type="match status" value="1"/>
</dbReference>
<dbReference type="SUPFAM" id="SSF55464">
    <property type="entry name" value="Origin of replication-binding domain, RBD-like"/>
    <property type="match status" value="1"/>
</dbReference>
<feature type="compositionally biased region" description="Polar residues" evidence="1">
    <location>
        <begin position="1319"/>
        <end position="1331"/>
    </location>
</feature>
<reference evidence="3 4" key="1">
    <citation type="submission" date="2019-02" db="EMBL/GenBank/DDBJ databases">
        <authorList>
            <consortium name="Pathogen Informatics"/>
        </authorList>
    </citation>
    <scope>NUCLEOTIDE SEQUENCE [LARGE SCALE GENOMIC DNA]</scope>
    <source>
        <strain evidence="3 4">3012STDY6756504</strain>
    </source>
</reference>
<sequence>MTATLHKVAAGNGYEYYLRQIAAHDESTRGRTSLADYYTTRGESPGTWWGTGLPALGLSVGQVVTEDQMEGLFGLGRHPDTIEIEARVIRSEILAGATDKQAMRAADLASRLGVPFRLPPQRSAFRTRCADAYTEHNIARGLDPRAAVPDRLRAEIRTNVATAMFADEFGRPPLNPRELSGWVARASRPKSRAVAGFDITFSPVKSVSALWALAPRPIAERIEAAHQAAIDDALGWLERNALFTRLGRNGVRQVEVEGIIAARFQHRDSRAGDPDLHTHVLIANRVRTLDGRWRTVDGQPLHRAVVTVSEIYNTRLEDHLHTELGLEFTERTDTDPAKRPIREIIGIPAWLVHRWSKRDAAITHRLDELATEFQQRWGREPAPSEMHTLADEATLLTRPAKHHARSLADQRHDWFREVAQWCGSPAGAADIVTTALHPPRINRTEPTSEWIAETAQTVIAVVSTHRTTWQTHHVRAEIERQIRGRIHPDQWRYATEAILTEALSPGLVIARGDPDIAAQPDLAHVPPLLSRSNGTSVYTSAGATTYTSPRVLSIERELIDLSLAPGTRTLSDAAISAAVSDYNNRHPTRMLNDGQRAVVTAFATSPLQILTANAPAGTGKTTAMQVLTDAWTRGGGTVLGLAPTAAAAAVLGESIGARVETVDKLLHTLAEHAPERTDTGHPLPPPLPEWVLQVDDRTLVIVDEHVKIGSAKRLGLFRFLTVRGATIRCIGDDQQLPAIEAGGADTDMHRHQQLITLSNVVRFADPGEARASLQLREGDPTALGWYYDNQRIHTGHHGAATDQAFRAWANDDRVGRHALMLAVTHDQVADLNARARAHRLNRQPPVPNELAVVLADGLHASAGDTIRTCRNHPKLRLDRDDWVRNGDTWNIDLVHPDGALTVTRLRDGQRTSAQIVLPAHYVAEYVRLGYATTIDSAQGLTADTCHVTLTGSETRQQLYVALTRGVIANHAYLSTALDGDPTSFLTDRATAPPTATDILIRVLNNDGRRPSAHTYLRDSLDPFQRIGRAVDIYLDTIGLAAEYALGADGLTRLDATADAIHPGLCDTPAYPVLRQHLAVLALTGIDPTTALRTAAAERELDTADDAAAVLDWRLDTTGHHNRAPGPLPWVLGPPAELTTESDTTQIRARETIVTSLADQIRSDTHLWTAHTAPAWAQPLLHDPHLVADLAIWRAVHHIADNDPNTTGQPRFPAIEREHQAALDQRIQTALDRAEHPSRTWAPLAEHIDPRLTSDPTWPAIATCIDSTHHAGIDIADILTTAARQRPLPDDYPAAALWSRLPAVVTDARSAADPIASPGHPTSQYRDTTTAPSDDAPPERMEPAQAAIQQALSALLDIDPTAELDSIDEFSDYPPDDVQLPDIGLDM</sequence>
<feature type="region of interest" description="Disordered" evidence="1">
    <location>
        <begin position="1310"/>
        <end position="1346"/>
    </location>
</feature>
<dbReference type="SUPFAM" id="SSF52540">
    <property type="entry name" value="P-loop containing nucleoside triphosphate hydrolases"/>
    <property type="match status" value="2"/>
</dbReference>
<proteinExistence type="predicted"/>
<dbReference type="Gene3D" id="3.40.50.300">
    <property type="entry name" value="P-loop containing nucleotide triphosphate hydrolases"/>
    <property type="match status" value="2"/>
</dbReference>
<name>A0A4U8WBB7_9NOCA</name>
<dbReference type="EMBL" id="LR215973">
    <property type="protein sequence ID" value="VFA99697.1"/>
    <property type="molecule type" value="Genomic_DNA"/>
</dbReference>
<dbReference type="Pfam" id="PF13604">
    <property type="entry name" value="AAA_30"/>
    <property type="match status" value="1"/>
</dbReference>
<evidence type="ECO:0000256" key="1">
    <source>
        <dbReference type="SAM" id="MobiDB-lite"/>
    </source>
</evidence>
<dbReference type="NCBIfam" id="NF041492">
    <property type="entry name" value="MobF"/>
    <property type="match status" value="1"/>
</dbReference>
<accession>A0A4U8WBB7</accession>
<evidence type="ECO:0000313" key="4">
    <source>
        <dbReference type="Proteomes" id="UP000290439"/>
    </source>
</evidence>
<feature type="compositionally biased region" description="Acidic residues" evidence="1">
    <location>
        <begin position="1363"/>
        <end position="1374"/>
    </location>
</feature>
<feature type="region of interest" description="Disordered" evidence="1">
    <location>
        <begin position="1363"/>
        <end position="1386"/>
    </location>
</feature>
<dbReference type="RefSeq" id="WP_130917818.1">
    <property type="nucleotide sequence ID" value="NZ_LR215973.1"/>
</dbReference>
<dbReference type="Gene3D" id="2.30.30.940">
    <property type="match status" value="1"/>
</dbReference>
<dbReference type="Proteomes" id="UP000290439">
    <property type="component" value="Chromosome"/>
</dbReference>
<evidence type="ECO:0000259" key="2">
    <source>
        <dbReference type="Pfam" id="PF08751"/>
    </source>
</evidence>
<feature type="domain" description="TrwC relaxase" evidence="2">
    <location>
        <begin position="10"/>
        <end position="419"/>
    </location>
</feature>
<gene>
    <name evidence="3" type="primary">traI_2</name>
    <name evidence="3" type="ORF">NCTC10797_03483</name>
</gene>
<dbReference type="InterPro" id="IPR014862">
    <property type="entry name" value="TrwC"/>
</dbReference>